<keyword evidence="10" id="KW-1185">Reference proteome</keyword>
<organism evidence="9 10">
    <name type="scientific">Agrobacterium bohemicum</name>
    <dbReference type="NCBI Taxonomy" id="2052828"/>
    <lineage>
        <taxon>Bacteria</taxon>
        <taxon>Pseudomonadati</taxon>
        <taxon>Pseudomonadota</taxon>
        <taxon>Alphaproteobacteria</taxon>
        <taxon>Hyphomicrobiales</taxon>
        <taxon>Rhizobiaceae</taxon>
        <taxon>Rhizobium/Agrobacterium group</taxon>
        <taxon>Agrobacterium</taxon>
    </lineage>
</organism>
<comment type="function">
    <text evidence="6">Acetyltransferase implicated in the O-acetylation of Nod factors.</text>
</comment>
<dbReference type="InterPro" id="IPR051159">
    <property type="entry name" value="Hexapeptide_acetyltransf"/>
</dbReference>
<comment type="similarity">
    <text evidence="1">Belongs to the transferase hexapeptide repeat family.</text>
</comment>
<dbReference type="InterPro" id="IPR001451">
    <property type="entry name" value="Hexapep"/>
</dbReference>
<evidence type="ECO:0000259" key="8">
    <source>
        <dbReference type="SMART" id="SM01266"/>
    </source>
</evidence>
<evidence type="ECO:0000256" key="4">
    <source>
        <dbReference type="ARBA" id="ARBA00022737"/>
    </source>
</evidence>
<dbReference type="EMBL" id="LNUW01000037">
    <property type="protein sequence ID" value="KXG84285.1"/>
    <property type="molecule type" value="Genomic_DNA"/>
</dbReference>
<evidence type="ECO:0000256" key="5">
    <source>
        <dbReference type="ARBA" id="ARBA00023315"/>
    </source>
</evidence>
<protein>
    <recommendedName>
        <fullName evidence="7">Nodulation protein L</fullName>
    </recommendedName>
</protein>
<dbReference type="OrthoDB" id="9815592at2"/>
<dbReference type="RefSeq" id="WP_067649145.1">
    <property type="nucleotide sequence ID" value="NZ_KQ961029.1"/>
</dbReference>
<dbReference type="Gene3D" id="2.160.10.10">
    <property type="entry name" value="Hexapeptide repeat proteins"/>
    <property type="match status" value="1"/>
</dbReference>
<dbReference type="CDD" id="cd03357">
    <property type="entry name" value="LbH_MAT_GAT"/>
    <property type="match status" value="1"/>
</dbReference>
<feature type="domain" description="Maltose/galactoside acetyltransferase" evidence="8">
    <location>
        <begin position="5"/>
        <end position="59"/>
    </location>
</feature>
<dbReference type="Proteomes" id="UP000070498">
    <property type="component" value="Unassembled WGS sequence"/>
</dbReference>
<comment type="caution">
    <text evidence="9">The sequence shown here is derived from an EMBL/GenBank/DDBJ whole genome shotgun (WGS) entry which is preliminary data.</text>
</comment>
<evidence type="ECO:0000313" key="9">
    <source>
        <dbReference type="EMBL" id="KXG84285.1"/>
    </source>
</evidence>
<evidence type="ECO:0000313" key="10">
    <source>
        <dbReference type="Proteomes" id="UP000070498"/>
    </source>
</evidence>
<name>A0A135NYM8_9HYPH</name>
<reference evidence="9 10" key="1">
    <citation type="submission" date="2015-11" db="EMBL/GenBank/DDBJ databases">
        <title>Draft genome sequence of Agrobacterium sp. R89-1.</title>
        <authorList>
            <person name="Zahradnik J."/>
            <person name="Kyslikova E."/>
            <person name="Palyzova A."/>
            <person name="Kyslik P."/>
        </authorList>
    </citation>
    <scope>NUCLEOTIDE SEQUENCE [LARGE SCALE GENOMIC DNA]</scope>
    <source>
        <strain evidence="9 10">R89-1</strain>
    </source>
</reference>
<evidence type="ECO:0000256" key="1">
    <source>
        <dbReference type="ARBA" id="ARBA00007274"/>
    </source>
</evidence>
<accession>A0A135NYM8</accession>
<evidence type="ECO:0000256" key="7">
    <source>
        <dbReference type="ARBA" id="ARBA00067695"/>
    </source>
</evidence>
<evidence type="ECO:0000256" key="3">
    <source>
        <dbReference type="ARBA" id="ARBA00022679"/>
    </source>
</evidence>
<dbReference type="GO" id="GO:0008374">
    <property type="term" value="F:O-acyltransferase activity"/>
    <property type="evidence" value="ECO:0007669"/>
    <property type="project" value="TreeGrafter"/>
</dbReference>
<keyword evidence="3 9" id="KW-0808">Transferase</keyword>
<dbReference type="GO" id="GO:0016407">
    <property type="term" value="F:acetyltransferase activity"/>
    <property type="evidence" value="ECO:0007669"/>
    <property type="project" value="InterPro"/>
</dbReference>
<dbReference type="Pfam" id="PF12464">
    <property type="entry name" value="Mac"/>
    <property type="match status" value="1"/>
</dbReference>
<dbReference type="SUPFAM" id="SSF51161">
    <property type="entry name" value="Trimeric LpxA-like enzymes"/>
    <property type="match status" value="1"/>
</dbReference>
<keyword evidence="2" id="KW-0536">Nodulation</keyword>
<dbReference type="PROSITE" id="PS00101">
    <property type="entry name" value="HEXAPEP_TRANSFERASES"/>
    <property type="match status" value="1"/>
</dbReference>
<dbReference type="PANTHER" id="PTHR23416">
    <property type="entry name" value="SIALIC ACID SYNTHASE-RELATED"/>
    <property type="match status" value="1"/>
</dbReference>
<evidence type="ECO:0000256" key="2">
    <source>
        <dbReference type="ARBA" id="ARBA00022458"/>
    </source>
</evidence>
<keyword evidence="4" id="KW-0677">Repeat</keyword>
<dbReference type="FunFam" id="2.160.10.10:FF:000025">
    <property type="entry name" value="Hexapeptide-repeat containing-acetyltransferase"/>
    <property type="match status" value="1"/>
</dbReference>
<dbReference type="PANTHER" id="PTHR23416:SF23">
    <property type="entry name" value="ACETYLTRANSFERASE C18B11.09C-RELATED"/>
    <property type="match status" value="1"/>
</dbReference>
<keyword evidence="5" id="KW-0012">Acyltransferase</keyword>
<dbReference type="GO" id="GO:0005829">
    <property type="term" value="C:cytosol"/>
    <property type="evidence" value="ECO:0007669"/>
    <property type="project" value="TreeGrafter"/>
</dbReference>
<sequence length="190" mass="19904">MRSEREKMAAGEWYCCLDEQLDALRATARLAVHQHATMAPDARGAMAPLLRTLFGSVAQGAFIEAPFHCSYGFNISLGKNVYLNAGCVILDSAPVKIGEGAMLGPGVQIYCADHHRDVEKRSKGIEIAKPVTIGNNAWIGGGAIILPGITIGEGAIVGAGSVVTKDVAPGQTVVGNPARKIIPKDADTLI</sequence>
<proteinExistence type="inferred from homology"/>
<evidence type="ECO:0000256" key="6">
    <source>
        <dbReference type="ARBA" id="ARBA00055587"/>
    </source>
</evidence>
<dbReference type="AlphaFoldDB" id="A0A135NYM8"/>
<gene>
    <name evidence="9" type="ORF">ATO67_12190</name>
</gene>
<dbReference type="Pfam" id="PF00132">
    <property type="entry name" value="Hexapep"/>
    <property type="match status" value="1"/>
</dbReference>
<dbReference type="InterPro" id="IPR024688">
    <property type="entry name" value="Mac_dom"/>
</dbReference>
<dbReference type="InterPro" id="IPR018357">
    <property type="entry name" value="Hexapep_transf_CS"/>
</dbReference>
<dbReference type="STRING" id="2052828.ATO67_12190"/>
<dbReference type="SMART" id="SM01266">
    <property type="entry name" value="Mac"/>
    <property type="match status" value="1"/>
</dbReference>
<dbReference type="InterPro" id="IPR011004">
    <property type="entry name" value="Trimer_LpxA-like_sf"/>
</dbReference>